<reference evidence="2 3" key="1">
    <citation type="journal article" date="2014" name="Nat. Genet.">
        <title>Genome sequence of the hot pepper provides insights into the evolution of pungency in Capsicum species.</title>
        <authorList>
            <person name="Kim S."/>
            <person name="Park M."/>
            <person name="Yeom S.I."/>
            <person name="Kim Y.M."/>
            <person name="Lee J.M."/>
            <person name="Lee H.A."/>
            <person name="Seo E."/>
            <person name="Choi J."/>
            <person name="Cheong K."/>
            <person name="Kim K.T."/>
            <person name="Jung K."/>
            <person name="Lee G.W."/>
            <person name="Oh S.K."/>
            <person name="Bae C."/>
            <person name="Kim S.B."/>
            <person name="Lee H.Y."/>
            <person name="Kim S.Y."/>
            <person name="Kim M.S."/>
            <person name="Kang B.C."/>
            <person name="Jo Y.D."/>
            <person name="Yang H.B."/>
            <person name="Jeong H.J."/>
            <person name="Kang W.H."/>
            <person name="Kwon J.K."/>
            <person name="Shin C."/>
            <person name="Lim J.Y."/>
            <person name="Park J.H."/>
            <person name="Huh J.H."/>
            <person name="Kim J.S."/>
            <person name="Kim B.D."/>
            <person name="Cohen O."/>
            <person name="Paran I."/>
            <person name="Suh M.C."/>
            <person name="Lee S.B."/>
            <person name="Kim Y.K."/>
            <person name="Shin Y."/>
            <person name="Noh S.J."/>
            <person name="Park J."/>
            <person name="Seo Y.S."/>
            <person name="Kwon S.Y."/>
            <person name="Kim H.A."/>
            <person name="Park J.M."/>
            <person name="Kim H.J."/>
            <person name="Choi S.B."/>
            <person name="Bosland P.W."/>
            <person name="Reeves G."/>
            <person name="Jo S.H."/>
            <person name="Lee B.W."/>
            <person name="Cho H.T."/>
            <person name="Choi H.S."/>
            <person name="Lee M.S."/>
            <person name="Yu Y."/>
            <person name="Do Choi Y."/>
            <person name="Park B.S."/>
            <person name="van Deynze A."/>
            <person name="Ashrafi H."/>
            <person name="Hill T."/>
            <person name="Kim W.T."/>
            <person name="Pai H.S."/>
            <person name="Ahn H.K."/>
            <person name="Yeam I."/>
            <person name="Giovannoni J.J."/>
            <person name="Rose J.K."/>
            <person name="Sorensen I."/>
            <person name="Lee S.J."/>
            <person name="Kim R.W."/>
            <person name="Choi I.Y."/>
            <person name="Choi B.S."/>
            <person name="Lim J.S."/>
            <person name="Lee Y.H."/>
            <person name="Choi D."/>
        </authorList>
    </citation>
    <scope>NUCLEOTIDE SEQUENCE [LARGE SCALE GENOMIC DNA]</scope>
    <source>
        <strain evidence="3">cv. CM334</strain>
    </source>
</reference>
<dbReference type="PANTHER" id="PTHR11926:SF1539">
    <property type="entry name" value="GLYCOSYLTRANSFERASE"/>
    <property type="match status" value="1"/>
</dbReference>
<keyword evidence="3" id="KW-1185">Reference proteome</keyword>
<dbReference type="OMA" id="SIFRDDN"/>
<organism evidence="2 3">
    <name type="scientific">Capsicum annuum</name>
    <name type="common">Capsicum pepper</name>
    <dbReference type="NCBI Taxonomy" id="4072"/>
    <lineage>
        <taxon>Eukaryota</taxon>
        <taxon>Viridiplantae</taxon>
        <taxon>Streptophyta</taxon>
        <taxon>Embryophyta</taxon>
        <taxon>Tracheophyta</taxon>
        <taxon>Spermatophyta</taxon>
        <taxon>Magnoliopsida</taxon>
        <taxon>eudicotyledons</taxon>
        <taxon>Gunneridae</taxon>
        <taxon>Pentapetalae</taxon>
        <taxon>asterids</taxon>
        <taxon>lamiids</taxon>
        <taxon>Solanales</taxon>
        <taxon>Solanaceae</taxon>
        <taxon>Solanoideae</taxon>
        <taxon>Capsiceae</taxon>
        <taxon>Capsicum</taxon>
    </lineage>
</organism>
<comment type="similarity">
    <text evidence="1">Belongs to the UDP-glycosyltransferase family.</text>
</comment>
<dbReference type="PANTHER" id="PTHR11926">
    <property type="entry name" value="GLUCOSYL/GLUCURONOSYL TRANSFERASES"/>
    <property type="match status" value="1"/>
</dbReference>
<dbReference type="EMBL" id="AYRZ02000005">
    <property type="protein sequence ID" value="PHT82268.1"/>
    <property type="molecule type" value="Genomic_DNA"/>
</dbReference>
<dbReference type="AlphaFoldDB" id="A0A2G2ZJU6"/>
<dbReference type="Gene3D" id="3.40.50.2000">
    <property type="entry name" value="Glycogen Phosphorylase B"/>
    <property type="match status" value="2"/>
</dbReference>
<gene>
    <name evidence="2" type="ORF">T459_15283</name>
</gene>
<dbReference type="STRING" id="4072.A0A2G2ZJU6"/>
<comment type="caution">
    <text evidence="2">The sequence shown here is derived from an EMBL/GenBank/DDBJ whole genome shotgun (WGS) entry which is preliminary data.</text>
</comment>
<evidence type="ECO:0000313" key="3">
    <source>
        <dbReference type="Proteomes" id="UP000222542"/>
    </source>
</evidence>
<accession>A0A2G2ZJU6</accession>
<protein>
    <submittedName>
        <fullName evidence="2">Uncharacterized protein</fullName>
    </submittedName>
</protein>
<name>A0A2G2ZJU6_CAPAN</name>
<reference evidence="2 3" key="2">
    <citation type="journal article" date="2017" name="Genome Biol.">
        <title>New reference genome sequences of hot pepper reveal the massive evolution of plant disease-resistance genes by retroduplication.</title>
        <authorList>
            <person name="Kim S."/>
            <person name="Park J."/>
            <person name="Yeom S.I."/>
            <person name="Kim Y.M."/>
            <person name="Seo E."/>
            <person name="Kim K.T."/>
            <person name="Kim M.S."/>
            <person name="Lee J.M."/>
            <person name="Cheong K."/>
            <person name="Shin H.S."/>
            <person name="Kim S.B."/>
            <person name="Han K."/>
            <person name="Lee J."/>
            <person name="Park M."/>
            <person name="Lee H.A."/>
            <person name="Lee H.Y."/>
            <person name="Lee Y."/>
            <person name="Oh S."/>
            <person name="Lee J.H."/>
            <person name="Choi E."/>
            <person name="Choi E."/>
            <person name="Lee S.E."/>
            <person name="Jeon J."/>
            <person name="Kim H."/>
            <person name="Choi G."/>
            <person name="Song H."/>
            <person name="Lee J."/>
            <person name="Lee S.C."/>
            <person name="Kwon J.K."/>
            <person name="Lee H.Y."/>
            <person name="Koo N."/>
            <person name="Hong Y."/>
            <person name="Kim R.W."/>
            <person name="Kang W.H."/>
            <person name="Huh J.H."/>
            <person name="Kang B.C."/>
            <person name="Yang T.J."/>
            <person name="Lee Y.H."/>
            <person name="Bennetzen J.L."/>
            <person name="Choi D."/>
        </authorList>
    </citation>
    <scope>NUCLEOTIDE SEQUENCE [LARGE SCALE GENOMIC DNA]</scope>
    <source>
        <strain evidence="3">cv. CM334</strain>
    </source>
</reference>
<evidence type="ECO:0000256" key="1">
    <source>
        <dbReference type="ARBA" id="ARBA00009995"/>
    </source>
</evidence>
<proteinExistence type="inferred from homology"/>
<sequence length="151" mass="16930">MVGIGPLVPSYFLDGEDTLDTCYGGDLTCCSKGYMDWLDSSRNGSIVYVAFGSYSELSNQMMEEIVKGLVKSKRPFLWVIRDGGKSLETLSFKEELGKQGKIVLVLSSGGFMTSFFRLFSDTLWMELDSGELSLWNSYRCMSTMDRPGLQF</sequence>
<evidence type="ECO:0000313" key="2">
    <source>
        <dbReference type="EMBL" id="PHT82268.1"/>
    </source>
</evidence>
<dbReference type="Proteomes" id="UP000222542">
    <property type="component" value="Unassembled WGS sequence"/>
</dbReference>
<dbReference type="SUPFAM" id="SSF53756">
    <property type="entry name" value="UDP-Glycosyltransferase/glycogen phosphorylase"/>
    <property type="match status" value="1"/>
</dbReference>
<dbReference type="Gramene" id="PHT82268">
    <property type="protein sequence ID" value="PHT82268"/>
    <property type="gene ID" value="T459_15283"/>
</dbReference>